<dbReference type="SUPFAM" id="SSF55681">
    <property type="entry name" value="Class II aaRS and biotin synthetases"/>
    <property type="match status" value="1"/>
</dbReference>
<dbReference type="PANTHER" id="PTHR22594">
    <property type="entry name" value="ASPARTYL/LYSYL-TRNA SYNTHETASE"/>
    <property type="match status" value="1"/>
</dbReference>
<comment type="caution">
    <text evidence="7">The sequence shown here is derived from an EMBL/GenBank/DDBJ whole genome shotgun (WGS) entry which is preliminary data.</text>
</comment>
<dbReference type="Pfam" id="PF00152">
    <property type="entry name" value="tRNA-synt_2"/>
    <property type="match status" value="1"/>
</dbReference>
<evidence type="ECO:0000256" key="3">
    <source>
        <dbReference type="ARBA" id="ARBA00022840"/>
    </source>
</evidence>
<reference evidence="7 8" key="2">
    <citation type="journal article" date="2021" name="Curr. Genet.">
        <title>Genetic response to nitrogen starvation in the aggressive Eucalyptus foliar pathogen Teratosphaeria destructans.</title>
        <authorList>
            <person name="Havenga M."/>
            <person name="Wingfield B.D."/>
            <person name="Wingfield M.J."/>
            <person name="Dreyer L.L."/>
            <person name="Roets F."/>
            <person name="Aylward J."/>
        </authorList>
    </citation>
    <scope>NUCLEOTIDE SEQUENCE [LARGE SCALE GENOMIC DNA]</scope>
    <source>
        <strain evidence="7">CMW44962</strain>
    </source>
</reference>
<evidence type="ECO:0000256" key="1">
    <source>
        <dbReference type="ARBA" id="ARBA00022598"/>
    </source>
</evidence>
<name>A0A9W7SZ46_9PEZI</name>
<evidence type="ECO:0000256" key="4">
    <source>
        <dbReference type="ARBA" id="ARBA00022917"/>
    </source>
</evidence>
<dbReference type="PANTHER" id="PTHR22594:SF34">
    <property type="entry name" value="ASPARAGINE--TRNA LIGASE, MITOCHONDRIAL-RELATED"/>
    <property type="match status" value="1"/>
</dbReference>
<evidence type="ECO:0000256" key="5">
    <source>
        <dbReference type="ARBA" id="ARBA00023146"/>
    </source>
</evidence>
<accession>A0A9W7SZ46</accession>
<evidence type="ECO:0000256" key="2">
    <source>
        <dbReference type="ARBA" id="ARBA00022741"/>
    </source>
</evidence>
<keyword evidence="1 7" id="KW-0436">Ligase</keyword>
<dbReference type="InterPro" id="IPR004364">
    <property type="entry name" value="Aa-tRNA-synt_II"/>
</dbReference>
<dbReference type="InterPro" id="IPR045864">
    <property type="entry name" value="aa-tRNA-synth_II/BPL/LPL"/>
</dbReference>
<reference evidence="7 8" key="1">
    <citation type="journal article" date="2018" name="IMA Fungus">
        <title>IMA Genome-F 10: Nine draft genome sequences of Claviceps purpurea s.lat., including C. arundinis, C. humidiphila, and C. cf. spartinae, pseudomolecules for the pitch canker pathogen Fusarium circinatum, draft genome of Davidsoniella eucalypti, Grosmannia galeiformis, Quambalaria eucalypti, and Teratosphaeria destructans.</title>
        <authorList>
            <person name="Wingfield B.D."/>
            <person name="Liu M."/>
            <person name="Nguyen H.D."/>
            <person name="Lane F.A."/>
            <person name="Morgan S.W."/>
            <person name="De Vos L."/>
            <person name="Wilken P.M."/>
            <person name="Duong T.A."/>
            <person name="Aylward J."/>
            <person name="Coetzee M.P."/>
            <person name="Dadej K."/>
            <person name="De Beer Z.W."/>
            <person name="Findlay W."/>
            <person name="Havenga M."/>
            <person name="Kolarik M."/>
            <person name="Menzies J.G."/>
            <person name="Naidoo K."/>
            <person name="Pochopski O."/>
            <person name="Shoukouhi P."/>
            <person name="Santana Q.C."/>
            <person name="Seifert K.A."/>
            <person name="Soal N."/>
            <person name="Steenkamp E.T."/>
            <person name="Tatham C.T."/>
            <person name="van der Nest M.A."/>
            <person name="Wingfield M.J."/>
        </authorList>
    </citation>
    <scope>NUCLEOTIDE SEQUENCE [LARGE SCALE GENOMIC DNA]</scope>
    <source>
        <strain evidence="7">CMW44962</strain>
    </source>
</reference>
<keyword evidence="4" id="KW-0648">Protein biosynthesis</keyword>
<keyword evidence="5" id="KW-0030">Aminoacyl-tRNA synthetase</keyword>
<dbReference type="AlphaFoldDB" id="A0A9W7SZ46"/>
<dbReference type="Gene3D" id="3.30.930.10">
    <property type="entry name" value="Bira Bifunctional Protein, Domain 2"/>
    <property type="match status" value="1"/>
</dbReference>
<organism evidence="7 8">
    <name type="scientific">Teratosphaeria destructans</name>
    <dbReference type="NCBI Taxonomy" id="418781"/>
    <lineage>
        <taxon>Eukaryota</taxon>
        <taxon>Fungi</taxon>
        <taxon>Dikarya</taxon>
        <taxon>Ascomycota</taxon>
        <taxon>Pezizomycotina</taxon>
        <taxon>Dothideomycetes</taxon>
        <taxon>Dothideomycetidae</taxon>
        <taxon>Mycosphaerellales</taxon>
        <taxon>Teratosphaeriaceae</taxon>
        <taxon>Teratosphaeria</taxon>
    </lineage>
</organism>
<keyword evidence="3" id="KW-0067">ATP-binding</keyword>
<keyword evidence="8" id="KW-1185">Reference proteome</keyword>
<dbReference type="EMBL" id="RIBY02000414">
    <property type="protein sequence ID" value="KAH9843239.1"/>
    <property type="molecule type" value="Genomic_DNA"/>
</dbReference>
<dbReference type="GO" id="GO:0004816">
    <property type="term" value="F:asparagine-tRNA ligase activity"/>
    <property type="evidence" value="ECO:0007669"/>
    <property type="project" value="TreeGrafter"/>
</dbReference>
<sequence>MAPSSPPPTPDTVSCFDLLVPDLCELAGGSLREHRPAELRHAMRAKGVAGTNLDWYQDLRRFGSVPHGGSDWASTGCCVI</sequence>
<evidence type="ECO:0000259" key="6">
    <source>
        <dbReference type="Pfam" id="PF00152"/>
    </source>
</evidence>
<feature type="domain" description="Aminoacyl-tRNA synthetase class II (D/K/N)" evidence="6">
    <location>
        <begin position="8"/>
        <end position="70"/>
    </location>
</feature>
<evidence type="ECO:0000313" key="8">
    <source>
        <dbReference type="Proteomes" id="UP001138500"/>
    </source>
</evidence>
<evidence type="ECO:0000313" key="7">
    <source>
        <dbReference type="EMBL" id="KAH9843239.1"/>
    </source>
</evidence>
<dbReference type="Proteomes" id="UP001138500">
    <property type="component" value="Unassembled WGS sequence"/>
</dbReference>
<gene>
    <name evidence="7" type="ORF">Tdes44962_MAKER10535</name>
</gene>
<proteinExistence type="predicted"/>
<dbReference type="GO" id="GO:0006421">
    <property type="term" value="P:asparaginyl-tRNA aminoacylation"/>
    <property type="evidence" value="ECO:0007669"/>
    <property type="project" value="TreeGrafter"/>
</dbReference>
<keyword evidence="2" id="KW-0547">Nucleotide-binding</keyword>
<dbReference type="OrthoDB" id="43906at2759"/>
<protein>
    <submittedName>
        <fullName evidence="7">Asparagine--tRNA ligase</fullName>
    </submittedName>
</protein>
<dbReference type="GO" id="GO:0005739">
    <property type="term" value="C:mitochondrion"/>
    <property type="evidence" value="ECO:0007669"/>
    <property type="project" value="TreeGrafter"/>
</dbReference>
<dbReference type="GO" id="GO:0005524">
    <property type="term" value="F:ATP binding"/>
    <property type="evidence" value="ECO:0007669"/>
    <property type="project" value="UniProtKB-KW"/>
</dbReference>